<proteinExistence type="predicted"/>
<reference evidence="2" key="1">
    <citation type="submission" date="2017-05" db="UniProtKB">
        <authorList>
            <consortium name="EnsemblMetazoa"/>
        </authorList>
    </citation>
    <scope>IDENTIFICATION</scope>
</reference>
<accession>A0A1X7UZM4</accession>
<dbReference type="InParanoid" id="A0A1X7UZM4"/>
<feature type="region of interest" description="Disordered" evidence="1">
    <location>
        <begin position="1"/>
        <end position="30"/>
    </location>
</feature>
<organism evidence="2">
    <name type="scientific">Amphimedon queenslandica</name>
    <name type="common">Sponge</name>
    <dbReference type="NCBI Taxonomy" id="400682"/>
    <lineage>
        <taxon>Eukaryota</taxon>
        <taxon>Metazoa</taxon>
        <taxon>Porifera</taxon>
        <taxon>Demospongiae</taxon>
        <taxon>Heteroscleromorpha</taxon>
        <taxon>Haplosclerida</taxon>
        <taxon>Niphatidae</taxon>
        <taxon>Amphimedon</taxon>
    </lineage>
</organism>
<evidence type="ECO:0000256" key="1">
    <source>
        <dbReference type="SAM" id="MobiDB-lite"/>
    </source>
</evidence>
<dbReference type="AlphaFoldDB" id="A0A1X7UZM4"/>
<evidence type="ECO:0000313" key="2">
    <source>
        <dbReference type="EnsemblMetazoa" id="Aqu2.1.33223_001"/>
    </source>
</evidence>
<dbReference type="EnsemblMetazoa" id="Aqu2.1.33223_001">
    <property type="protein sequence ID" value="Aqu2.1.33223_001"/>
    <property type="gene ID" value="Aqu2.1.33223"/>
</dbReference>
<sequence length="117" mass="13628">MTVPSFEKMSNHTKFPYGTGGYTTERPFESKQKTAARKYIWQQKRNSNLTAHEARNQAVISENIHNDKVYAFLKSVRGSPEYCDHTFYNLAMVHQLGTRFVINSCRHEVNRLNFSHS</sequence>
<name>A0A1X7UZM4_AMPQE</name>
<protein>
    <submittedName>
        <fullName evidence="2">Uncharacterized protein</fullName>
    </submittedName>
</protein>